<dbReference type="NCBIfam" id="TIGR02241">
    <property type="entry name" value="conserved hypothetical phage tail region protein"/>
    <property type="match status" value="1"/>
</dbReference>
<dbReference type="InterPro" id="IPR010667">
    <property type="entry name" value="Phage_T4_Gp19"/>
</dbReference>
<dbReference type="STRING" id="994479.GCA_000194155_07092"/>
<dbReference type="Proteomes" id="UP000233786">
    <property type="component" value="Unassembled WGS sequence"/>
</dbReference>
<dbReference type="EMBL" id="PJNB01000001">
    <property type="protein sequence ID" value="PKW16323.1"/>
    <property type="molecule type" value="Genomic_DNA"/>
</dbReference>
<dbReference type="PANTHER" id="PTHR38009:SF1">
    <property type="entry name" value="CONSERVED HYPOTHETICAL PHAGE TAIL PROTEIN"/>
    <property type="match status" value="1"/>
</dbReference>
<organism evidence="1 2">
    <name type="scientific">Saccharopolyspora spinosa</name>
    <dbReference type="NCBI Taxonomy" id="60894"/>
    <lineage>
        <taxon>Bacteria</taxon>
        <taxon>Bacillati</taxon>
        <taxon>Actinomycetota</taxon>
        <taxon>Actinomycetes</taxon>
        <taxon>Pseudonocardiales</taxon>
        <taxon>Pseudonocardiaceae</taxon>
        <taxon>Saccharopolyspora</taxon>
    </lineage>
</organism>
<evidence type="ECO:0000313" key="1">
    <source>
        <dbReference type="EMBL" id="PKW16323.1"/>
    </source>
</evidence>
<dbReference type="PANTHER" id="PTHR38009">
    <property type="entry name" value="CONSERVED HYPOTHETICAL PHAGE TAIL PROTEIN"/>
    <property type="match status" value="1"/>
</dbReference>
<dbReference type="AlphaFoldDB" id="A0A2N3Y081"/>
<protein>
    <submittedName>
        <fullName evidence="1">Phage tail-like protein</fullName>
    </submittedName>
</protein>
<proteinExistence type="predicted"/>
<sequence>MAELGTQTYPFVGFRFEVRLDALSVGGFSECGGLRLRTEIQDFIEGGLNTHVHKLPVRVTQSDITLRRGVADRVLWDWYAELAAGTVRRRGGAILVRDASGSKVVAEWRFQRALPVTWIGPELDASQSRVAVETIELAHEGLERRR</sequence>
<accession>A0A2N3Y081</accession>
<dbReference type="OrthoDB" id="9790161at2"/>
<reference evidence="1" key="1">
    <citation type="submission" date="2017-12" db="EMBL/GenBank/DDBJ databases">
        <title>Sequencing the genomes of 1000 Actinobacteria strains.</title>
        <authorList>
            <person name="Klenk H.-P."/>
        </authorList>
    </citation>
    <scope>NUCLEOTIDE SEQUENCE [LARGE SCALE GENOMIC DNA]</scope>
    <source>
        <strain evidence="1">DSM 44228</strain>
    </source>
</reference>
<dbReference type="RefSeq" id="WP_010314534.1">
    <property type="nucleotide sequence ID" value="NZ_CP061007.1"/>
</dbReference>
<evidence type="ECO:0000313" key="2">
    <source>
        <dbReference type="Proteomes" id="UP000233786"/>
    </source>
</evidence>
<name>A0A2N3Y081_SACSN</name>
<gene>
    <name evidence="1" type="ORF">A8926_4143</name>
</gene>
<dbReference type="Pfam" id="PF06841">
    <property type="entry name" value="Phage_T4_gp19"/>
    <property type="match status" value="1"/>
</dbReference>
<dbReference type="GO" id="GO:0005198">
    <property type="term" value="F:structural molecule activity"/>
    <property type="evidence" value="ECO:0007669"/>
    <property type="project" value="InterPro"/>
</dbReference>
<keyword evidence="2" id="KW-1185">Reference proteome</keyword>
<dbReference type="InterPro" id="IPR011747">
    <property type="entry name" value="CHP02241"/>
</dbReference>
<comment type="caution">
    <text evidence="1">The sequence shown here is derived from an EMBL/GenBank/DDBJ whole genome shotgun (WGS) entry which is preliminary data.</text>
</comment>